<keyword evidence="1" id="KW-0472">Membrane</keyword>
<dbReference type="RefSeq" id="WP_046790600.1">
    <property type="nucleotide sequence ID" value="NZ_CP011366.1"/>
</dbReference>
<evidence type="ECO:0000256" key="1">
    <source>
        <dbReference type="SAM" id="Phobius"/>
    </source>
</evidence>
<dbReference type="KEGG" id="shv:AAT16_09415"/>
<reference evidence="4" key="2">
    <citation type="submission" date="2015-04" db="EMBL/GenBank/DDBJ databases">
        <title>Complete genome sequence of Salinicoccus halodurans strain H3B36, isolated from the Qaidam basin of China.</title>
        <authorList>
            <person name="Ma Y."/>
            <person name="Jiang K."/>
            <person name="Xue Y."/>
        </authorList>
    </citation>
    <scope>NUCLEOTIDE SEQUENCE [LARGE SCALE GENOMIC DNA]</scope>
    <source>
        <strain evidence="4">H3B36</strain>
    </source>
</reference>
<keyword evidence="1" id="KW-0812">Transmembrane</keyword>
<organism evidence="3 5">
    <name type="scientific">Salinicoccus halodurans</name>
    <dbReference type="NCBI Taxonomy" id="407035"/>
    <lineage>
        <taxon>Bacteria</taxon>
        <taxon>Bacillati</taxon>
        <taxon>Bacillota</taxon>
        <taxon>Bacilli</taxon>
        <taxon>Bacillales</taxon>
        <taxon>Staphylococcaceae</taxon>
        <taxon>Salinicoccus</taxon>
    </lineage>
</organism>
<evidence type="ECO:0000313" key="2">
    <source>
        <dbReference type="EMBL" id="AKG74418.1"/>
    </source>
</evidence>
<dbReference type="Proteomes" id="UP000183090">
    <property type="component" value="Unassembled WGS sequence"/>
</dbReference>
<keyword evidence="1" id="KW-1133">Transmembrane helix</keyword>
<evidence type="ECO:0000313" key="4">
    <source>
        <dbReference type="Proteomes" id="UP000034029"/>
    </source>
</evidence>
<dbReference type="Proteomes" id="UP000034029">
    <property type="component" value="Chromosome"/>
</dbReference>
<accession>A0A0F7HM13</accession>
<sequence>MYFDGFDAARAQMASVNTAMNYLNSQRDMAISITKSVPINNSIQISYEKYLAEREGLINQVKEITSPKHYLSNFSFSNVPALDHNYFNIDVIKINLPQINIQTDLFNSISQELTRTINKQQASVIQVFREISSTMNLISEFNMRTIIYNASTIPIDKEMDEDTLNILEKYKTAIITVSPYIVHYFIGSVVFAFIFIQIVSDPSGFSLLLFLLQRIYESDSLIKDDKEK</sequence>
<evidence type="ECO:0000313" key="5">
    <source>
        <dbReference type="Proteomes" id="UP000183090"/>
    </source>
</evidence>
<feature type="transmembrane region" description="Helical" evidence="1">
    <location>
        <begin position="181"/>
        <end position="200"/>
    </location>
</feature>
<dbReference type="EMBL" id="FOTB01000006">
    <property type="protein sequence ID" value="SFK95794.1"/>
    <property type="molecule type" value="Genomic_DNA"/>
</dbReference>
<proteinExistence type="predicted"/>
<keyword evidence="4" id="KW-1185">Reference proteome</keyword>
<protein>
    <submittedName>
        <fullName evidence="3">Uncharacterized protein</fullName>
    </submittedName>
</protein>
<evidence type="ECO:0000313" key="3">
    <source>
        <dbReference type="EMBL" id="SFK95794.1"/>
    </source>
</evidence>
<dbReference type="AlphaFoldDB" id="A0A0F7HM13"/>
<reference evidence="3 5" key="3">
    <citation type="submission" date="2016-10" db="EMBL/GenBank/DDBJ databases">
        <authorList>
            <person name="Varghese N."/>
            <person name="Submissions S."/>
        </authorList>
    </citation>
    <scope>NUCLEOTIDE SEQUENCE [LARGE SCALE GENOMIC DNA]</scope>
    <source>
        <strain evidence="3 5">CGMCC 1.6501</strain>
    </source>
</reference>
<dbReference type="EMBL" id="CP011366">
    <property type="protein sequence ID" value="AKG74418.1"/>
    <property type="molecule type" value="Genomic_DNA"/>
</dbReference>
<gene>
    <name evidence="2" type="ORF">AAT16_09415</name>
    <name evidence="3" type="ORF">SAMN05216235_2780</name>
</gene>
<reference evidence="2 4" key="1">
    <citation type="journal article" date="2015" name="Int. J. Syst. Evol. Microbiol.">
        <title>Complete genome sequence of Salinicoccus halodurans H3B36, isolated from the Qaidam Basin in China.</title>
        <authorList>
            <person name="Jiang K."/>
            <person name="Xue Y."/>
            <person name="Ma Y."/>
        </authorList>
    </citation>
    <scope>NUCLEOTIDE SEQUENCE [LARGE SCALE GENOMIC DNA]</scope>
    <source>
        <strain evidence="2 4">H3B36</strain>
    </source>
</reference>
<name>A0A0F7HM13_9STAP</name>